<evidence type="ECO:0000313" key="1">
    <source>
        <dbReference type="EMBL" id="GHF23379.1"/>
    </source>
</evidence>
<protein>
    <recommendedName>
        <fullName evidence="3">Sulfotransferase family protein</fullName>
    </recommendedName>
</protein>
<evidence type="ECO:0008006" key="3">
    <source>
        <dbReference type="Google" id="ProtNLM"/>
    </source>
</evidence>
<proteinExistence type="predicted"/>
<dbReference type="InterPro" id="IPR027417">
    <property type="entry name" value="P-loop_NTPase"/>
</dbReference>
<reference evidence="1" key="1">
    <citation type="journal article" date="2014" name="Int. J. Syst. Evol. Microbiol.">
        <title>Complete genome sequence of Corynebacterium casei LMG S-19264T (=DSM 44701T), isolated from a smear-ripened cheese.</title>
        <authorList>
            <consortium name="US DOE Joint Genome Institute (JGI-PGF)"/>
            <person name="Walter F."/>
            <person name="Albersmeier A."/>
            <person name="Kalinowski J."/>
            <person name="Ruckert C."/>
        </authorList>
    </citation>
    <scope>NUCLEOTIDE SEQUENCE</scope>
    <source>
        <strain evidence="1">KCTC 42590</strain>
    </source>
</reference>
<reference evidence="1" key="2">
    <citation type="submission" date="2020-09" db="EMBL/GenBank/DDBJ databases">
        <authorList>
            <person name="Sun Q."/>
            <person name="Kim S."/>
        </authorList>
    </citation>
    <scope>NUCLEOTIDE SEQUENCE</scope>
    <source>
        <strain evidence="1">KCTC 42590</strain>
    </source>
</reference>
<organism evidence="1 2">
    <name type="scientific">Kordiimonas sediminis</name>
    <dbReference type="NCBI Taxonomy" id="1735581"/>
    <lineage>
        <taxon>Bacteria</taxon>
        <taxon>Pseudomonadati</taxon>
        <taxon>Pseudomonadota</taxon>
        <taxon>Alphaproteobacteria</taxon>
        <taxon>Kordiimonadales</taxon>
        <taxon>Kordiimonadaceae</taxon>
        <taxon>Kordiimonas</taxon>
    </lineage>
</organism>
<dbReference type="EMBL" id="BNCI01000002">
    <property type="protein sequence ID" value="GHF23379.1"/>
    <property type="molecule type" value="Genomic_DNA"/>
</dbReference>
<dbReference type="SUPFAM" id="SSF52540">
    <property type="entry name" value="P-loop containing nucleoside triphosphate hydrolases"/>
    <property type="match status" value="1"/>
</dbReference>
<dbReference type="AlphaFoldDB" id="A0A919E7X2"/>
<sequence length="170" mass="19944">MGFVRPHYNKYQTGGLQHLLAKQIRQEVGAELFGACYKFAFVRNPWDKAISQYAYMKGRKDLRAFIGMEADADLKTYLNLTMKKTHVQWDHQHRFVLDDNGEQLVDFLGRFETIGQDVDTVLERLGMLGQKLPHTNKSKRGPYRDYYDDESREMIADHYKTDIDTFGYSF</sequence>
<gene>
    <name evidence="1" type="ORF">GCM10017044_17370</name>
</gene>
<keyword evidence="2" id="KW-1185">Reference proteome</keyword>
<dbReference type="GO" id="GO:0008146">
    <property type="term" value="F:sulfotransferase activity"/>
    <property type="evidence" value="ECO:0007669"/>
    <property type="project" value="InterPro"/>
</dbReference>
<name>A0A919E7X2_9PROT</name>
<comment type="caution">
    <text evidence="1">The sequence shown here is derived from an EMBL/GenBank/DDBJ whole genome shotgun (WGS) entry which is preliminary data.</text>
</comment>
<evidence type="ECO:0000313" key="2">
    <source>
        <dbReference type="Proteomes" id="UP000630923"/>
    </source>
</evidence>
<dbReference type="GO" id="GO:0016020">
    <property type="term" value="C:membrane"/>
    <property type="evidence" value="ECO:0007669"/>
    <property type="project" value="InterPro"/>
</dbReference>
<accession>A0A919E7X2</accession>
<dbReference type="InterPro" id="IPR005331">
    <property type="entry name" value="Sulfotransferase"/>
</dbReference>
<dbReference type="Proteomes" id="UP000630923">
    <property type="component" value="Unassembled WGS sequence"/>
</dbReference>
<dbReference type="Pfam" id="PF03567">
    <property type="entry name" value="Sulfotransfer_2"/>
    <property type="match status" value="1"/>
</dbReference>